<organism evidence="1 2">
    <name type="scientific">Grimontia hollisae CIP 101886</name>
    <dbReference type="NCBI Taxonomy" id="675812"/>
    <lineage>
        <taxon>Bacteria</taxon>
        <taxon>Pseudomonadati</taxon>
        <taxon>Pseudomonadota</taxon>
        <taxon>Gammaproteobacteria</taxon>
        <taxon>Vibrionales</taxon>
        <taxon>Vibrionaceae</taxon>
        <taxon>Grimontia</taxon>
    </lineage>
</organism>
<keyword evidence="2" id="KW-1185">Reference proteome</keyword>
<protein>
    <submittedName>
        <fullName evidence="1">Uncharacterized protein</fullName>
    </submittedName>
</protein>
<dbReference type="Proteomes" id="UP000003604">
    <property type="component" value="Unassembled WGS sequence"/>
</dbReference>
<dbReference type="AlphaFoldDB" id="D0I5D4"/>
<evidence type="ECO:0000313" key="2">
    <source>
        <dbReference type="Proteomes" id="UP000003604"/>
    </source>
</evidence>
<evidence type="ECO:0000313" key="1">
    <source>
        <dbReference type="EMBL" id="EEY73098.1"/>
    </source>
</evidence>
<name>D0I5D4_GRIHO</name>
<dbReference type="EMBL" id="ADAQ01000010">
    <property type="protein sequence ID" value="EEY73098.1"/>
    <property type="molecule type" value="Genomic_DNA"/>
</dbReference>
<comment type="caution">
    <text evidence="1">The sequence shown here is derived from an EMBL/GenBank/DDBJ whole genome shotgun (WGS) entry which is preliminary data.</text>
</comment>
<sequence>MRPHGFPNSHKIGADSTILLELDAVFIGMDHIFKYIKQPIISITR</sequence>
<gene>
    <name evidence="1" type="ORF">VHA_000951</name>
</gene>
<accession>D0I5D4</accession>
<proteinExistence type="predicted"/>
<reference evidence="1 2" key="1">
    <citation type="submission" date="2009-10" db="EMBL/GenBank/DDBJ databases">
        <authorList>
            <consortium name="Los Alamos National Laboratory (LANL)"/>
            <consortium name="National Microbial Pathogen Data Resource (NMPDR)"/>
            <person name="Saunders E.H."/>
            <person name="Munk A.C."/>
            <person name="Tapia R."/>
            <person name="Green L."/>
            <person name="Rogers Y."/>
            <person name="Detter J.C."/>
            <person name="Bruce D."/>
            <person name="Brettin T.S."/>
            <person name="Colwell R.R."/>
            <person name="Huq A."/>
            <person name="Grim C.J."/>
            <person name="Hasan N.A."/>
            <person name="Bartels D."/>
            <person name="Vonstein V."/>
        </authorList>
    </citation>
    <scope>NUCLEOTIDE SEQUENCE [LARGE SCALE GENOMIC DNA]</scope>
    <source>
        <strain evidence="1 2">CIP 101886</strain>
    </source>
</reference>